<dbReference type="GO" id="GO:0033540">
    <property type="term" value="P:fatty acid beta-oxidation using acyl-CoA oxidase"/>
    <property type="evidence" value="ECO:0007669"/>
    <property type="project" value="TreeGrafter"/>
</dbReference>
<proteinExistence type="inferred from homology"/>
<evidence type="ECO:0000256" key="2">
    <source>
        <dbReference type="ARBA" id="ARBA00006288"/>
    </source>
</evidence>
<evidence type="ECO:0000313" key="10">
    <source>
        <dbReference type="Proteomes" id="UP000199155"/>
    </source>
</evidence>
<evidence type="ECO:0000259" key="8">
    <source>
        <dbReference type="Pfam" id="PF22924"/>
    </source>
</evidence>
<dbReference type="GO" id="GO:0071949">
    <property type="term" value="F:FAD binding"/>
    <property type="evidence" value="ECO:0007669"/>
    <property type="project" value="InterPro"/>
</dbReference>
<dbReference type="PANTHER" id="PTHR10909:SF382">
    <property type="entry name" value="ACYL-COENZYME A OXIDASE"/>
    <property type="match status" value="1"/>
</dbReference>
<gene>
    <name evidence="9" type="ORF">SAMN05421806_106175</name>
</gene>
<keyword evidence="4" id="KW-0274">FAD</keyword>
<comment type="cofactor">
    <cofactor evidence="1">
        <name>FAD</name>
        <dbReference type="ChEBI" id="CHEBI:57692"/>
    </cofactor>
</comment>
<dbReference type="GO" id="GO:0003997">
    <property type="term" value="F:acyl-CoA oxidase activity"/>
    <property type="evidence" value="ECO:0007669"/>
    <property type="project" value="InterPro"/>
</dbReference>
<dbReference type="InterPro" id="IPR036250">
    <property type="entry name" value="AcylCo_DH-like_C"/>
</dbReference>
<evidence type="ECO:0000259" key="7">
    <source>
        <dbReference type="Pfam" id="PF01756"/>
    </source>
</evidence>
<evidence type="ECO:0000256" key="5">
    <source>
        <dbReference type="ARBA" id="ARBA00023002"/>
    </source>
</evidence>
<comment type="similarity">
    <text evidence="2">Belongs to the acyl-CoA oxidase family.</text>
</comment>
<dbReference type="Pfam" id="PF01756">
    <property type="entry name" value="ACOX"/>
    <property type="match status" value="1"/>
</dbReference>
<feature type="domain" description="Acyl-CoA oxidase C-alpha1" evidence="8">
    <location>
        <begin position="294"/>
        <end position="442"/>
    </location>
</feature>
<keyword evidence="10" id="KW-1185">Reference proteome</keyword>
<evidence type="ECO:0000313" key="9">
    <source>
        <dbReference type="EMBL" id="SDK31253.1"/>
    </source>
</evidence>
<dbReference type="OrthoDB" id="1144545at2"/>
<reference evidence="9 10" key="1">
    <citation type="submission" date="2016-10" db="EMBL/GenBank/DDBJ databases">
        <authorList>
            <person name="de Groot N.N."/>
        </authorList>
    </citation>
    <scope>NUCLEOTIDE SEQUENCE [LARGE SCALE GENOMIC DNA]</scope>
    <source>
        <strain evidence="9 10">CGMCC 4.5727</strain>
    </source>
</reference>
<dbReference type="InterPro" id="IPR012258">
    <property type="entry name" value="Acyl-CoA_oxidase"/>
</dbReference>
<keyword evidence="3" id="KW-0285">Flavoprotein</keyword>
<keyword evidence="5" id="KW-0560">Oxidoreductase</keyword>
<dbReference type="Gene3D" id="1.20.140.10">
    <property type="entry name" value="Butyryl-CoA Dehydrogenase, subunit A, domain 3"/>
    <property type="match status" value="2"/>
</dbReference>
<dbReference type="PANTHER" id="PTHR10909">
    <property type="entry name" value="ELECTRON TRANSPORT OXIDOREDUCTASE"/>
    <property type="match status" value="1"/>
</dbReference>
<dbReference type="AlphaFoldDB" id="A0A1G9AVL6"/>
<evidence type="ECO:0000256" key="6">
    <source>
        <dbReference type="SAM" id="MobiDB-lite"/>
    </source>
</evidence>
<dbReference type="Pfam" id="PF22924">
    <property type="entry name" value="ACOX_C_alpha1"/>
    <property type="match status" value="1"/>
</dbReference>
<protein>
    <submittedName>
        <fullName evidence="9">Acyl-CoA oxidase</fullName>
    </submittedName>
</protein>
<dbReference type="STRING" id="417292.SAMN05421806_106175"/>
<dbReference type="SUPFAM" id="SSF56645">
    <property type="entry name" value="Acyl-CoA dehydrogenase NM domain-like"/>
    <property type="match status" value="1"/>
</dbReference>
<accession>A0A1G9AVL6</accession>
<name>A0A1G9AVL6_9ACTN</name>
<dbReference type="GO" id="GO:0055088">
    <property type="term" value="P:lipid homeostasis"/>
    <property type="evidence" value="ECO:0007669"/>
    <property type="project" value="TreeGrafter"/>
</dbReference>
<dbReference type="InterPro" id="IPR002655">
    <property type="entry name" value="Acyl-CoA_oxidase_C"/>
</dbReference>
<dbReference type="Proteomes" id="UP000199155">
    <property type="component" value="Unassembled WGS sequence"/>
</dbReference>
<evidence type="ECO:0000256" key="3">
    <source>
        <dbReference type="ARBA" id="ARBA00022630"/>
    </source>
</evidence>
<feature type="region of interest" description="Disordered" evidence="6">
    <location>
        <begin position="625"/>
        <end position="656"/>
    </location>
</feature>
<dbReference type="Gene3D" id="2.40.110.10">
    <property type="entry name" value="Butyryl-CoA Dehydrogenase, subunit A, domain 2"/>
    <property type="match status" value="1"/>
</dbReference>
<sequence length="656" mass="70048">MTAALPAVTGTGTTGLPHATVDALRDTVEAERRGLHEQLTAVFEDPLFAAAAWPHTRAAAWRLAYDRLALLSRTFGVDRGTLAAPQRYFALQEWTAVVDGVVAGLVAAHLNLGLGTLTPYAEDSAHTARAAADMESLATYCAFLGTEAAWGVDLARLETELRHDPVRGELVLHTPHPGARKFMPNATPQHVAKTAIVLARLTAHGQDRGIVPVLCPISDAEGRTLPGVTVTPMPDKAGLWSDNALTAFDHVRLPADALLHSPAAAPGHPLAPAAPRTDRRLSYARSVHRIRTGKIGLAASSVAQARAATAIALKFARHRGSTGGGSARVPLLAHRVHHAALLDAVADTYAVGHLANAAMRREAELARGAPAPAAATPADHLLASLTKYVTSRTVDRVVRRCALLCGAHGMFDANRFPHYSACTQGVMIAEGENTVVAVAAAQDMLAGRGYTPPAPEPPPDLPVDDPRLWPLLARERERLAHAATRARLTRARAGHGTFLDSWNTCENEALALVERHGLRLALEEFLRAADRTRDAKAARLLRDLAGVFALRDLRQDAAFLAAHGLLDAERFRELPAALDTLYGRLAPELPTLVAGFGIPDALLDVPAATAGFMDRYEALARLRDTGADADPRGALPRQTPVRDPRQTPVRDKESTP</sequence>
<evidence type="ECO:0000256" key="4">
    <source>
        <dbReference type="ARBA" id="ARBA00022827"/>
    </source>
</evidence>
<dbReference type="GO" id="GO:0005504">
    <property type="term" value="F:fatty acid binding"/>
    <property type="evidence" value="ECO:0007669"/>
    <property type="project" value="TreeGrafter"/>
</dbReference>
<feature type="domain" description="Acyl-CoA oxidase C-terminal" evidence="7">
    <location>
        <begin position="496"/>
        <end position="604"/>
    </location>
</feature>
<dbReference type="InterPro" id="IPR009100">
    <property type="entry name" value="AcylCoA_DH/oxidase_NM_dom_sf"/>
</dbReference>
<dbReference type="SUPFAM" id="SSF47203">
    <property type="entry name" value="Acyl-CoA dehydrogenase C-terminal domain-like"/>
    <property type="match status" value="2"/>
</dbReference>
<organism evidence="9 10">
    <name type="scientific">Streptomyces indicus</name>
    <dbReference type="NCBI Taxonomy" id="417292"/>
    <lineage>
        <taxon>Bacteria</taxon>
        <taxon>Bacillati</taxon>
        <taxon>Actinomycetota</taxon>
        <taxon>Actinomycetes</taxon>
        <taxon>Kitasatosporales</taxon>
        <taxon>Streptomycetaceae</taxon>
        <taxon>Streptomyces</taxon>
    </lineage>
</organism>
<evidence type="ECO:0000256" key="1">
    <source>
        <dbReference type="ARBA" id="ARBA00001974"/>
    </source>
</evidence>
<dbReference type="EMBL" id="FNFF01000006">
    <property type="protein sequence ID" value="SDK31253.1"/>
    <property type="molecule type" value="Genomic_DNA"/>
</dbReference>
<dbReference type="InterPro" id="IPR046373">
    <property type="entry name" value="Acyl-CoA_Oxase/DH_mid-dom_sf"/>
</dbReference>
<dbReference type="RefSeq" id="WP_093611259.1">
    <property type="nucleotide sequence ID" value="NZ_FNFF01000006.1"/>
</dbReference>
<dbReference type="InterPro" id="IPR055060">
    <property type="entry name" value="ACOX_C_alpha1"/>
</dbReference>
<feature type="compositionally biased region" description="Basic and acidic residues" evidence="6">
    <location>
        <begin position="640"/>
        <end position="656"/>
    </location>
</feature>